<dbReference type="AlphaFoldDB" id="A0A1C4XEQ4"/>
<dbReference type="InterPro" id="IPR001387">
    <property type="entry name" value="Cro/C1-type_HTH"/>
</dbReference>
<proteinExistence type="predicted"/>
<dbReference type="PROSITE" id="PS50943">
    <property type="entry name" value="HTH_CROC1"/>
    <property type="match status" value="1"/>
</dbReference>
<evidence type="ECO:0000313" key="3">
    <source>
        <dbReference type="Proteomes" id="UP000198864"/>
    </source>
</evidence>
<dbReference type="InterPro" id="IPR043917">
    <property type="entry name" value="DUF5753"/>
</dbReference>
<accession>A0A1C4XEQ4</accession>
<gene>
    <name evidence="2" type="ORF">GA0070561_3335</name>
</gene>
<organism evidence="2 3">
    <name type="scientific">Micromonospora saelicesensis</name>
    <dbReference type="NCBI Taxonomy" id="285676"/>
    <lineage>
        <taxon>Bacteria</taxon>
        <taxon>Bacillati</taxon>
        <taxon>Actinomycetota</taxon>
        <taxon>Actinomycetes</taxon>
        <taxon>Micromonosporales</taxon>
        <taxon>Micromonosporaceae</taxon>
        <taxon>Micromonospora</taxon>
    </lineage>
</organism>
<dbReference type="Proteomes" id="UP000198864">
    <property type="component" value="Unassembled WGS sequence"/>
</dbReference>
<dbReference type="EMBL" id="FMCR01000003">
    <property type="protein sequence ID" value="SCF06802.1"/>
    <property type="molecule type" value="Genomic_DNA"/>
</dbReference>
<feature type="domain" description="HTH cro/C1-type" evidence="1">
    <location>
        <begin position="21"/>
        <end position="51"/>
    </location>
</feature>
<dbReference type="Pfam" id="PF19054">
    <property type="entry name" value="DUF5753"/>
    <property type="match status" value="1"/>
</dbReference>
<dbReference type="Gene3D" id="1.10.260.40">
    <property type="entry name" value="lambda repressor-like DNA-binding domains"/>
    <property type="match status" value="1"/>
</dbReference>
<protein>
    <submittedName>
        <fullName evidence="2">Helix-turn-helix domain-containing protein</fullName>
    </submittedName>
</protein>
<dbReference type="InterPro" id="IPR010982">
    <property type="entry name" value="Lambda_DNA-bd_dom_sf"/>
</dbReference>
<reference evidence="2 3" key="1">
    <citation type="submission" date="2016-06" db="EMBL/GenBank/DDBJ databases">
        <authorList>
            <person name="Kjaerup R.B."/>
            <person name="Dalgaard T.S."/>
            <person name="Juul-Madsen H.R."/>
        </authorList>
    </citation>
    <scope>NUCLEOTIDE SEQUENCE [LARGE SCALE GENOMIC DNA]</scope>
    <source>
        <strain evidence="2 3">DSM 44871</strain>
    </source>
</reference>
<evidence type="ECO:0000259" key="1">
    <source>
        <dbReference type="PROSITE" id="PS50943"/>
    </source>
</evidence>
<dbReference type="STRING" id="285676.GA0070561_3335"/>
<dbReference type="GO" id="GO:0003677">
    <property type="term" value="F:DNA binding"/>
    <property type="evidence" value="ECO:0007669"/>
    <property type="project" value="InterPro"/>
</dbReference>
<evidence type="ECO:0000313" key="2">
    <source>
        <dbReference type="EMBL" id="SCF06802.1"/>
    </source>
</evidence>
<sequence>MPARRESFVQTLRAQWLGQQMRQLREQRGITLKQAAEFLERDFSSIARWERAEWPFRRGVVVSLLDLYGEHDGRERNRFIQLAEDAWRTDRWDDDYDELVDASFIDFPWLESRAERIYSWDAFLMPGLMQTPAYAEAVIRNAEGEGATDFSVGKWLQLRIDRQRVLTRDPTVRVAAIIDESILRRPVGGPAIMRGQLHHLGELIGQPNIDVRVLPSRVGLHAGLDGSFVLFGMPKPYPEVAYAETLGGRRFMESPTSKRYALAYDRLRAVALNRREAAELIAEIKEELP</sequence>
<dbReference type="Pfam" id="PF13560">
    <property type="entry name" value="HTH_31"/>
    <property type="match status" value="1"/>
</dbReference>
<name>A0A1C4XEQ4_9ACTN</name>
<dbReference type="SUPFAM" id="SSF47413">
    <property type="entry name" value="lambda repressor-like DNA-binding domains"/>
    <property type="match status" value="1"/>
</dbReference>
<dbReference type="RefSeq" id="WP_091402114.1">
    <property type="nucleotide sequence ID" value="NZ_FMCR01000003.1"/>
</dbReference>
<dbReference type="CDD" id="cd00093">
    <property type="entry name" value="HTH_XRE"/>
    <property type="match status" value="1"/>
</dbReference>